<dbReference type="EMBL" id="FTOT01000002">
    <property type="protein sequence ID" value="SIS81456.1"/>
    <property type="molecule type" value="Genomic_DNA"/>
</dbReference>
<gene>
    <name evidence="1" type="ORF">SAMN05421774_102440</name>
</gene>
<dbReference type="STRING" id="1086013.SAMN05421774_102440"/>
<proteinExistence type="predicted"/>
<name>A0A1N7M5Q5_9RHOB</name>
<organism evidence="1 2">
    <name type="scientific">Gemmobacter megaterium</name>
    <dbReference type="NCBI Taxonomy" id="1086013"/>
    <lineage>
        <taxon>Bacteria</taxon>
        <taxon>Pseudomonadati</taxon>
        <taxon>Pseudomonadota</taxon>
        <taxon>Alphaproteobacteria</taxon>
        <taxon>Rhodobacterales</taxon>
        <taxon>Paracoccaceae</taxon>
        <taxon>Gemmobacter</taxon>
    </lineage>
</organism>
<evidence type="ECO:0000313" key="1">
    <source>
        <dbReference type="EMBL" id="SIS81456.1"/>
    </source>
</evidence>
<reference evidence="1 2" key="1">
    <citation type="submission" date="2017-01" db="EMBL/GenBank/DDBJ databases">
        <authorList>
            <person name="Mah S.A."/>
            <person name="Swanson W.J."/>
            <person name="Moy G.W."/>
            <person name="Vacquier V.D."/>
        </authorList>
    </citation>
    <scope>NUCLEOTIDE SEQUENCE [LARGE SCALE GENOMIC DNA]</scope>
    <source>
        <strain evidence="1 2">DSM 26375</strain>
    </source>
</reference>
<dbReference type="Proteomes" id="UP000186141">
    <property type="component" value="Unassembled WGS sequence"/>
</dbReference>
<dbReference type="Gene3D" id="3.40.50.300">
    <property type="entry name" value="P-loop containing nucleotide triphosphate hydrolases"/>
    <property type="match status" value="1"/>
</dbReference>
<protein>
    <submittedName>
        <fullName evidence="1">Protein ImuA</fullName>
    </submittedName>
</protein>
<dbReference type="AlphaFoldDB" id="A0A1N7M5Q5"/>
<accession>A0A1N7M5Q5</accession>
<evidence type="ECO:0000313" key="2">
    <source>
        <dbReference type="Proteomes" id="UP000186141"/>
    </source>
</evidence>
<sequence length="212" mass="22662">MLLNNAVHDPILLPMPMPETPAPPSPLRPARVHEACGPGVTAFAAVVCAQGKGPVLWVREGWQAGTPDPVGLSAICDPARILIARTKSQADTLAVAEEALRDGAVTMVVIEITRPLDLREGRRLQLAAKAGQTTGLCLIPEGAGSNASETRWHCTPVLDPQERSDSTLMRWEIIKNKSGTFGVWHVRWDAAAHRLDVVSPVVQRPGPASASD</sequence>
<dbReference type="InterPro" id="IPR027417">
    <property type="entry name" value="P-loop_NTPase"/>
</dbReference>
<dbReference type="SUPFAM" id="SSF52540">
    <property type="entry name" value="P-loop containing nucleoside triphosphate hydrolases"/>
    <property type="match status" value="1"/>
</dbReference>
<keyword evidence="2" id="KW-1185">Reference proteome</keyword>